<dbReference type="InterPro" id="IPR014710">
    <property type="entry name" value="RmlC-like_jellyroll"/>
</dbReference>
<dbReference type="AlphaFoldDB" id="A0A9P0D0Z8"/>
<evidence type="ECO:0000256" key="12">
    <source>
        <dbReference type="ARBA" id="ARBA00023232"/>
    </source>
</evidence>
<dbReference type="GO" id="GO:0006572">
    <property type="term" value="P:L-tyrosine catabolic process"/>
    <property type="evidence" value="ECO:0007669"/>
    <property type="project" value="UniProtKB-KW"/>
</dbReference>
<dbReference type="InterPro" id="IPR046451">
    <property type="entry name" value="HgmA_C"/>
</dbReference>
<evidence type="ECO:0000256" key="14">
    <source>
        <dbReference type="ARBA" id="ARBA00030437"/>
    </source>
</evidence>
<evidence type="ECO:0000256" key="4">
    <source>
        <dbReference type="ARBA" id="ARBA00007757"/>
    </source>
</evidence>
<evidence type="ECO:0000256" key="11">
    <source>
        <dbReference type="ARBA" id="ARBA00023004"/>
    </source>
</evidence>
<dbReference type="EMBL" id="OV651816">
    <property type="protein sequence ID" value="CAH1110085.1"/>
    <property type="molecule type" value="Genomic_DNA"/>
</dbReference>
<dbReference type="InterPro" id="IPR046452">
    <property type="entry name" value="HgmA_N"/>
</dbReference>
<gene>
    <name evidence="21" type="ORF">PSYICH_LOCUS9825</name>
</gene>
<evidence type="ECO:0000256" key="17">
    <source>
        <dbReference type="PIRSR" id="PIRSR605708-2"/>
    </source>
</evidence>
<evidence type="ECO:0000256" key="18">
    <source>
        <dbReference type="SAM" id="MobiDB-lite"/>
    </source>
</evidence>
<dbReference type="PANTHER" id="PTHR11056">
    <property type="entry name" value="HOMOGENTISATE 1,2-DIOXYGENASE"/>
    <property type="match status" value="1"/>
</dbReference>
<keyword evidence="10" id="KW-0560">Oxidoreductase</keyword>
<evidence type="ECO:0000259" key="20">
    <source>
        <dbReference type="Pfam" id="PF20510"/>
    </source>
</evidence>
<accession>A0A9P0D0Z8</accession>
<keyword evidence="11 17" id="KW-0408">Iron</keyword>
<evidence type="ECO:0000256" key="8">
    <source>
        <dbReference type="ARBA" id="ARBA00022878"/>
    </source>
</evidence>
<feature type="active site" description="Proton acceptor" evidence="16">
    <location>
        <position position="289"/>
    </location>
</feature>
<dbReference type="FunFam" id="2.60.120.10:FF:000026">
    <property type="entry name" value="Homogentisate 1,2-dioxygenase"/>
    <property type="match status" value="1"/>
</dbReference>
<dbReference type="PANTHER" id="PTHR11056:SF0">
    <property type="entry name" value="HOMOGENTISATE 1,2-DIOXYGENASE"/>
    <property type="match status" value="1"/>
</dbReference>
<comment type="pathway">
    <text evidence="3">Amino-acid degradation; L-phenylalanine degradation; acetoacetate and fumarate from L-phenylalanine: step 4/6.</text>
</comment>
<proteinExistence type="inferred from homology"/>
<evidence type="ECO:0000313" key="22">
    <source>
        <dbReference type="Proteomes" id="UP001153636"/>
    </source>
</evidence>
<feature type="binding site" evidence="17">
    <location>
        <position position="332"/>
    </location>
    <ligand>
        <name>Fe cation</name>
        <dbReference type="ChEBI" id="CHEBI:24875"/>
    </ligand>
</feature>
<keyword evidence="8" id="KW-0828">Tyrosine catabolism</keyword>
<evidence type="ECO:0000256" key="7">
    <source>
        <dbReference type="ARBA" id="ARBA00022723"/>
    </source>
</evidence>
<evidence type="ECO:0000256" key="10">
    <source>
        <dbReference type="ARBA" id="ARBA00023002"/>
    </source>
</evidence>
<evidence type="ECO:0000256" key="1">
    <source>
        <dbReference type="ARBA" id="ARBA00000076"/>
    </source>
</evidence>
<dbReference type="Pfam" id="PF04209">
    <property type="entry name" value="HgmA_C"/>
    <property type="match status" value="1"/>
</dbReference>
<evidence type="ECO:0000256" key="5">
    <source>
        <dbReference type="ARBA" id="ARBA00013127"/>
    </source>
</evidence>
<keyword evidence="12" id="KW-0585">Phenylalanine catabolism</keyword>
<sequence>MADLKYLSGFGSEFSSEDPRCPESLPKDQNSPQQCPYGLYAEQLSGSAFTAPRSENKRTWLYRIRPSVVHKPFTALKNDTVTHNWDEEEPNPNQLHWHPFDLPLGNKKVDFIDGIHTICGAGDPKFKTGIAVHVFLCNSSMDNRAFYNSDGDFLIVPQTGQLLIKTEFGKIEVKLNEIAVIQQGMRFQVKVTSPSRGYILEVFGRHFELPDLGPIGANGLANPRDFLTPVAYYDDVDEVFQIVSKYQGKLFTCEQDHSPFDVVAWHGNYVPYKYDLSKFMVINSVSFDHCDPSIFTVLTCQSDKKGTAIADFVIFPPRWSVQEHTFRPPYYHRNCMSEFMGLILGEYEAKIGGLSPGGATLHSIMTPHGPDANCFEAASNESLKPTRIADKTQAFMFESCLGLALTKWGAKTCEKINPDYHKCWQNLKKQFTGPKKL</sequence>
<evidence type="ECO:0000256" key="9">
    <source>
        <dbReference type="ARBA" id="ARBA00022964"/>
    </source>
</evidence>
<keyword evidence="22" id="KW-1185">Reference proteome</keyword>
<evidence type="ECO:0000256" key="6">
    <source>
        <dbReference type="ARBA" id="ARBA00018757"/>
    </source>
</evidence>
<feature type="region of interest" description="Disordered" evidence="18">
    <location>
        <begin position="11"/>
        <end position="33"/>
    </location>
</feature>
<evidence type="ECO:0000256" key="2">
    <source>
        <dbReference type="ARBA" id="ARBA00001962"/>
    </source>
</evidence>
<dbReference type="GO" id="GO:0046872">
    <property type="term" value="F:metal ion binding"/>
    <property type="evidence" value="ECO:0007669"/>
    <property type="project" value="UniProtKB-KW"/>
</dbReference>
<evidence type="ECO:0000256" key="3">
    <source>
        <dbReference type="ARBA" id="ARBA00004704"/>
    </source>
</evidence>
<protein>
    <recommendedName>
        <fullName evidence="6">Homogentisate 1,2-dioxygenase</fullName>
        <ecNumber evidence="5">1.13.11.5</ecNumber>
    </recommendedName>
    <alternativeName>
        <fullName evidence="13">Homogentisate oxygenase</fullName>
    </alternativeName>
    <alternativeName>
        <fullName evidence="14">Homogentisic acid oxidase</fullName>
    </alternativeName>
    <alternativeName>
        <fullName evidence="15">Homogentisicase</fullName>
    </alternativeName>
</protein>
<dbReference type="InterPro" id="IPR011051">
    <property type="entry name" value="RmlC_Cupin_sf"/>
</dbReference>
<evidence type="ECO:0000313" key="21">
    <source>
        <dbReference type="EMBL" id="CAH1110085.1"/>
    </source>
</evidence>
<evidence type="ECO:0000259" key="19">
    <source>
        <dbReference type="Pfam" id="PF04209"/>
    </source>
</evidence>
<feature type="binding site" evidence="17">
    <location>
        <position position="347"/>
    </location>
    <ligand>
        <name>homogentisate</name>
        <dbReference type="ChEBI" id="CHEBI:16169"/>
    </ligand>
</feature>
<feature type="domain" description="Homogentisate 1,2-dioxygenase C-terminal" evidence="19">
    <location>
        <begin position="277"/>
        <end position="431"/>
    </location>
</feature>
<dbReference type="EC" id="1.13.11.5" evidence="5"/>
<feature type="binding site" evidence="17">
    <location>
        <position position="368"/>
    </location>
    <ligand>
        <name>Fe cation</name>
        <dbReference type="ChEBI" id="CHEBI:24875"/>
    </ligand>
</feature>
<dbReference type="Proteomes" id="UP001153636">
    <property type="component" value="Chromosome 4"/>
</dbReference>
<feature type="binding site" evidence="17">
    <location>
        <position position="368"/>
    </location>
    <ligand>
        <name>homogentisate</name>
        <dbReference type="ChEBI" id="CHEBI:16169"/>
    </ligand>
</feature>
<dbReference type="GO" id="GO:0004411">
    <property type="term" value="F:homogentisate 1,2-dioxygenase activity"/>
    <property type="evidence" value="ECO:0007669"/>
    <property type="project" value="UniProtKB-EC"/>
</dbReference>
<dbReference type="OrthoDB" id="1689029at2759"/>
<dbReference type="NCBIfam" id="TIGR01015">
    <property type="entry name" value="hmgA"/>
    <property type="match status" value="1"/>
</dbReference>
<dbReference type="SUPFAM" id="SSF51182">
    <property type="entry name" value="RmlC-like cupins"/>
    <property type="match status" value="1"/>
</dbReference>
<organism evidence="21 22">
    <name type="scientific">Psylliodes chrysocephalus</name>
    <dbReference type="NCBI Taxonomy" id="3402493"/>
    <lineage>
        <taxon>Eukaryota</taxon>
        <taxon>Metazoa</taxon>
        <taxon>Ecdysozoa</taxon>
        <taxon>Arthropoda</taxon>
        <taxon>Hexapoda</taxon>
        <taxon>Insecta</taxon>
        <taxon>Pterygota</taxon>
        <taxon>Neoptera</taxon>
        <taxon>Endopterygota</taxon>
        <taxon>Coleoptera</taxon>
        <taxon>Polyphaga</taxon>
        <taxon>Cucujiformia</taxon>
        <taxon>Chrysomeloidea</taxon>
        <taxon>Chrysomelidae</taxon>
        <taxon>Galerucinae</taxon>
        <taxon>Alticini</taxon>
        <taxon>Psylliodes</taxon>
    </lineage>
</organism>
<feature type="domain" description="Homogentisate 1,2-dioxygenase N-terminal" evidence="20">
    <location>
        <begin position="5"/>
        <end position="276"/>
    </location>
</feature>
<keyword evidence="9" id="KW-0223">Dioxygenase</keyword>
<dbReference type="GO" id="GO:0006559">
    <property type="term" value="P:L-phenylalanine catabolic process"/>
    <property type="evidence" value="ECO:0007669"/>
    <property type="project" value="UniProtKB-KW"/>
</dbReference>
<dbReference type="Gene3D" id="2.60.120.10">
    <property type="entry name" value="Jelly Rolls"/>
    <property type="match status" value="1"/>
</dbReference>
<evidence type="ECO:0000256" key="13">
    <source>
        <dbReference type="ARBA" id="ARBA00030235"/>
    </source>
</evidence>
<feature type="binding site" evidence="17">
    <location>
        <position position="338"/>
    </location>
    <ligand>
        <name>Fe cation</name>
        <dbReference type="ChEBI" id="CHEBI:24875"/>
    </ligand>
</feature>
<dbReference type="GO" id="GO:0005737">
    <property type="term" value="C:cytoplasm"/>
    <property type="evidence" value="ECO:0007669"/>
    <property type="project" value="TreeGrafter"/>
</dbReference>
<evidence type="ECO:0000256" key="16">
    <source>
        <dbReference type="PIRSR" id="PIRSR605708-1"/>
    </source>
</evidence>
<dbReference type="CDD" id="cd07000">
    <property type="entry name" value="cupin_HGO_N"/>
    <property type="match status" value="1"/>
</dbReference>
<reference evidence="21" key="1">
    <citation type="submission" date="2022-01" db="EMBL/GenBank/DDBJ databases">
        <authorList>
            <person name="King R."/>
        </authorList>
    </citation>
    <scope>NUCLEOTIDE SEQUENCE</scope>
</reference>
<comment type="catalytic activity">
    <reaction evidence="1">
        <text>homogentisate + O2 = 4-maleylacetoacetate + H(+)</text>
        <dbReference type="Rhea" id="RHEA:15449"/>
        <dbReference type="ChEBI" id="CHEBI:15378"/>
        <dbReference type="ChEBI" id="CHEBI:15379"/>
        <dbReference type="ChEBI" id="CHEBI:16169"/>
        <dbReference type="ChEBI" id="CHEBI:17105"/>
        <dbReference type="EC" id="1.13.11.5"/>
    </reaction>
</comment>
<keyword evidence="7 17" id="KW-0479">Metal-binding</keyword>
<comment type="cofactor">
    <cofactor evidence="2 17">
        <name>Fe cation</name>
        <dbReference type="ChEBI" id="CHEBI:24875"/>
    </cofactor>
</comment>
<dbReference type="InterPro" id="IPR005708">
    <property type="entry name" value="Homogentis_dOase"/>
</dbReference>
<comment type="similarity">
    <text evidence="4">Belongs to the homogentisate dioxygenase family.</text>
</comment>
<evidence type="ECO:0000256" key="15">
    <source>
        <dbReference type="ARBA" id="ARBA00033225"/>
    </source>
</evidence>
<dbReference type="Pfam" id="PF20510">
    <property type="entry name" value="HgmA_N"/>
    <property type="match status" value="1"/>
</dbReference>
<name>A0A9P0D0Z8_9CUCU</name>